<name>A0A098VVB5_9MICR</name>
<evidence type="ECO:0000259" key="1">
    <source>
        <dbReference type="PROSITE" id="PS50191"/>
    </source>
</evidence>
<dbReference type="PANTHER" id="PTHR46590:SF1">
    <property type="entry name" value="PHOSPHATIDYLINOSITOL TRANSFER PROTEIN CSR1"/>
    <property type="match status" value="1"/>
</dbReference>
<sequence length="476" mass="54685">MDYAFEAEELETTEVTSCYLEGTLALETKVSSFTQQHRVSTRNLEKNTGGSIVFDNDLEGHVNRITFKQSCMLEKSTCTEEVVDLFRKYVKVPDIKRKSRLGNLFSLPKFENLSLEPDGQTLHVTESEPSMGIEGIEKGTQKSNQKSALNELWLGMLGNFSHPDINLLRFLRARKWSLDEAFKMFVECLYWRWSKDVLSLMRLGESSIPLHLMKSGKTFFHGTDKSGHSLIFVLSKMHDRRSQSEEESENFTIYHMELGRRMLGEGMEKTTIVFDLKDAGYNSLDISSIRHMITCFQSNYPESLYRCYVLNAPWLFWALWKLVSPLLDPVVAAKITFVKRVEDLLNYVDEANIPSAVLSKARPLDNGLVVVTPIFCKSIEKTDIDENHWNEALLASLDVLKKKTLNIASILKDCSEEDFEDKVGGLISQRKITQEEYKKYASGSLLASYAENVYERHGILDHSDPTYLNWNRRLYR</sequence>
<dbReference type="SUPFAM" id="SSF46938">
    <property type="entry name" value="CRAL/TRIO N-terminal domain"/>
    <property type="match status" value="1"/>
</dbReference>
<dbReference type="VEuPathDB" id="MicrosporidiaDB:DI09_2p530"/>
<dbReference type="InterPro" id="IPR052432">
    <property type="entry name" value="PITP/CRAL-TRIO"/>
</dbReference>
<reference evidence="2 3" key="1">
    <citation type="submission" date="2014-04" db="EMBL/GenBank/DDBJ databases">
        <title>A new species of microsporidia sheds light on the evolution of extreme parasitism.</title>
        <authorList>
            <person name="Haag K.L."/>
            <person name="James T.Y."/>
            <person name="Larsson R."/>
            <person name="Schaer T.M."/>
            <person name="Refardt D."/>
            <person name="Pombert J.-F."/>
            <person name="Ebert D."/>
        </authorList>
    </citation>
    <scope>NUCLEOTIDE SEQUENCE [LARGE SCALE GENOMIC DNA]</scope>
    <source>
        <strain evidence="2 3">UGP3</strain>
        <tissue evidence="2">Spores</tissue>
    </source>
</reference>
<dbReference type="EMBL" id="JMKJ01000222">
    <property type="protein sequence ID" value="KGG51676.1"/>
    <property type="molecule type" value="Genomic_DNA"/>
</dbReference>
<dbReference type="InterPro" id="IPR001251">
    <property type="entry name" value="CRAL-TRIO_dom"/>
</dbReference>
<protein>
    <recommendedName>
        <fullName evidence="1">CRAL-TRIO domain-containing protein</fullName>
    </recommendedName>
</protein>
<dbReference type="SUPFAM" id="SSF52087">
    <property type="entry name" value="CRAL/TRIO domain"/>
    <property type="match status" value="1"/>
</dbReference>
<proteinExistence type="predicted"/>
<dbReference type="Pfam" id="PF00650">
    <property type="entry name" value="CRAL_TRIO"/>
    <property type="match status" value="1"/>
</dbReference>
<dbReference type="InterPro" id="IPR036865">
    <property type="entry name" value="CRAL-TRIO_dom_sf"/>
</dbReference>
<dbReference type="SMART" id="SM01100">
    <property type="entry name" value="CRAL_TRIO_N"/>
    <property type="match status" value="1"/>
</dbReference>
<organism evidence="2 3">
    <name type="scientific">Mitosporidium daphniae</name>
    <dbReference type="NCBI Taxonomy" id="1485682"/>
    <lineage>
        <taxon>Eukaryota</taxon>
        <taxon>Fungi</taxon>
        <taxon>Fungi incertae sedis</taxon>
        <taxon>Microsporidia</taxon>
        <taxon>Mitosporidium</taxon>
    </lineage>
</organism>
<evidence type="ECO:0000313" key="2">
    <source>
        <dbReference type="EMBL" id="KGG51676.1"/>
    </source>
</evidence>
<dbReference type="GeneID" id="25259483"/>
<dbReference type="SMART" id="SM00516">
    <property type="entry name" value="SEC14"/>
    <property type="match status" value="1"/>
</dbReference>
<accession>A0A098VVB5</accession>
<feature type="domain" description="CRAL-TRIO" evidence="1">
    <location>
        <begin position="208"/>
        <end position="365"/>
    </location>
</feature>
<gene>
    <name evidence="2" type="ORF">DI09_2p530</name>
</gene>
<dbReference type="Pfam" id="PF03765">
    <property type="entry name" value="CRAL_TRIO_N"/>
    <property type="match status" value="1"/>
</dbReference>
<dbReference type="Gene3D" id="3.40.525.10">
    <property type="entry name" value="CRAL-TRIO lipid binding domain"/>
    <property type="match status" value="1"/>
</dbReference>
<dbReference type="PROSITE" id="PS50191">
    <property type="entry name" value="CRAL_TRIO"/>
    <property type="match status" value="1"/>
</dbReference>
<dbReference type="InterPro" id="IPR036273">
    <property type="entry name" value="CRAL/TRIO_N_dom_sf"/>
</dbReference>
<dbReference type="CDD" id="cd00170">
    <property type="entry name" value="SEC14"/>
    <property type="match status" value="1"/>
</dbReference>
<keyword evidence="3" id="KW-1185">Reference proteome</keyword>
<dbReference type="RefSeq" id="XP_013238103.1">
    <property type="nucleotide sequence ID" value="XM_013382649.1"/>
</dbReference>
<dbReference type="OrthoDB" id="43460at2759"/>
<dbReference type="AlphaFoldDB" id="A0A098VVB5"/>
<evidence type="ECO:0000313" key="3">
    <source>
        <dbReference type="Proteomes" id="UP000029725"/>
    </source>
</evidence>
<dbReference type="InterPro" id="IPR011074">
    <property type="entry name" value="CRAL/TRIO_N_dom"/>
</dbReference>
<dbReference type="Proteomes" id="UP000029725">
    <property type="component" value="Unassembled WGS sequence"/>
</dbReference>
<comment type="caution">
    <text evidence="2">The sequence shown here is derived from an EMBL/GenBank/DDBJ whole genome shotgun (WGS) entry which is preliminary data.</text>
</comment>
<dbReference type="PANTHER" id="PTHR46590">
    <property type="entry name" value="PHOSPHATIDYLINOSITOL TRANSFER PROTEIN CSR1-RELATED"/>
    <property type="match status" value="1"/>
</dbReference>
<dbReference type="HOGENOM" id="CLU_573742_0_0_1"/>